<evidence type="ECO:0000313" key="3">
    <source>
        <dbReference type="Proteomes" id="UP001296104"/>
    </source>
</evidence>
<organism evidence="2 3">
    <name type="scientific">Lecanosticta acicola</name>
    <dbReference type="NCBI Taxonomy" id="111012"/>
    <lineage>
        <taxon>Eukaryota</taxon>
        <taxon>Fungi</taxon>
        <taxon>Dikarya</taxon>
        <taxon>Ascomycota</taxon>
        <taxon>Pezizomycotina</taxon>
        <taxon>Dothideomycetes</taxon>
        <taxon>Dothideomycetidae</taxon>
        <taxon>Mycosphaerellales</taxon>
        <taxon>Mycosphaerellaceae</taxon>
        <taxon>Lecanosticta</taxon>
    </lineage>
</organism>
<feature type="region of interest" description="Disordered" evidence="1">
    <location>
        <begin position="19"/>
        <end position="173"/>
    </location>
</feature>
<sequence length="206" mass="23546">MADTHRVNYMMRLAEGNFAPHLRPRVGSGFHDEELDYDESRISEYEDSENESHGLDARKTSAEPSILTRRGTLNNNETTSREVDPPRRPTRRSARARTREAKSPQVTAAKQKLFGMVDDDQDDEEPAPPNPKQEDEAQAPTLARIGTNSSMREVSAAEVGTSAQGKAKERARLSRQLEDIEIEERELELKKRKRDLQRRMMELDEE</sequence>
<keyword evidence="3" id="KW-1185">Reference proteome</keyword>
<evidence type="ECO:0000256" key="1">
    <source>
        <dbReference type="SAM" id="MobiDB-lite"/>
    </source>
</evidence>
<dbReference type="AlphaFoldDB" id="A0AAI8Z6Y7"/>
<feature type="compositionally biased region" description="Basic and acidic residues" evidence="1">
    <location>
        <begin position="38"/>
        <end position="61"/>
    </location>
</feature>
<accession>A0AAI8Z6Y7</accession>
<dbReference type="Proteomes" id="UP001296104">
    <property type="component" value="Unassembled WGS sequence"/>
</dbReference>
<feature type="compositionally biased region" description="Acidic residues" evidence="1">
    <location>
        <begin position="117"/>
        <end position="126"/>
    </location>
</feature>
<gene>
    <name evidence="2" type="ORF">LECACI_7A009013</name>
</gene>
<dbReference type="EMBL" id="CAVMBE010000096">
    <property type="protein sequence ID" value="CAK4033855.1"/>
    <property type="molecule type" value="Genomic_DNA"/>
</dbReference>
<evidence type="ECO:0000313" key="2">
    <source>
        <dbReference type="EMBL" id="CAK4033855.1"/>
    </source>
</evidence>
<name>A0AAI8Z6Y7_9PEZI</name>
<comment type="caution">
    <text evidence="2">The sequence shown here is derived from an EMBL/GenBank/DDBJ whole genome shotgun (WGS) entry which is preliminary data.</text>
</comment>
<protein>
    <submittedName>
        <fullName evidence="2">Uncharacterized protein</fullName>
    </submittedName>
</protein>
<proteinExistence type="predicted"/>
<reference evidence="2" key="1">
    <citation type="submission" date="2023-11" db="EMBL/GenBank/DDBJ databases">
        <authorList>
            <person name="Alioto T."/>
            <person name="Alioto T."/>
            <person name="Gomez Garrido J."/>
        </authorList>
    </citation>
    <scope>NUCLEOTIDE SEQUENCE</scope>
</reference>